<proteinExistence type="predicted"/>
<dbReference type="AlphaFoldDB" id="A0A0P6Y9N4"/>
<dbReference type="STRING" id="70996.SE18_13450"/>
<protein>
    <recommendedName>
        <fullName evidence="3">Leucine rich repeat variant</fullName>
    </recommendedName>
</protein>
<evidence type="ECO:0000313" key="2">
    <source>
        <dbReference type="Proteomes" id="UP000050277"/>
    </source>
</evidence>
<dbReference type="Gene3D" id="1.25.10.10">
    <property type="entry name" value="Leucine-rich Repeat Variant"/>
    <property type="match status" value="1"/>
</dbReference>
<dbReference type="InterPro" id="IPR016024">
    <property type="entry name" value="ARM-type_fold"/>
</dbReference>
<dbReference type="InterPro" id="IPR004830">
    <property type="entry name" value="LRR_variant"/>
</dbReference>
<dbReference type="RefSeq" id="WP_054534976.1">
    <property type="nucleotide sequence ID" value="NZ_LGKP01000022.1"/>
</dbReference>
<dbReference type="SUPFAM" id="SSF48371">
    <property type="entry name" value="ARM repeat"/>
    <property type="match status" value="2"/>
</dbReference>
<dbReference type="OrthoDB" id="500355at2"/>
<dbReference type="Pfam" id="PF01816">
    <property type="entry name" value="LRV"/>
    <property type="match status" value="1"/>
</dbReference>
<accession>A0A0P6Y9N4</accession>
<evidence type="ECO:0000313" key="1">
    <source>
        <dbReference type="EMBL" id="KPL85912.1"/>
    </source>
</evidence>
<comment type="caution">
    <text evidence="1">The sequence shown here is derived from an EMBL/GenBank/DDBJ whole genome shotgun (WGS) entry which is preliminary data.</text>
</comment>
<dbReference type="InterPro" id="IPR011989">
    <property type="entry name" value="ARM-like"/>
</dbReference>
<gene>
    <name evidence="1" type="ORF">SE18_13450</name>
</gene>
<reference evidence="1 2" key="1">
    <citation type="submission" date="2015-07" db="EMBL/GenBank/DDBJ databases">
        <title>Whole genome sequence of Herpetosiphon geysericola DSM 7119.</title>
        <authorList>
            <person name="Hemp J."/>
            <person name="Ward L.M."/>
            <person name="Pace L.A."/>
            <person name="Fischer W.W."/>
        </authorList>
    </citation>
    <scope>NUCLEOTIDE SEQUENCE [LARGE SCALE GENOMIC DNA]</scope>
    <source>
        <strain evidence="1 2">DSM 7119</strain>
    </source>
</reference>
<keyword evidence="2" id="KW-1185">Reference proteome</keyword>
<dbReference type="Proteomes" id="UP000050277">
    <property type="component" value="Unassembled WGS sequence"/>
</dbReference>
<evidence type="ECO:0008006" key="3">
    <source>
        <dbReference type="Google" id="ProtNLM"/>
    </source>
</evidence>
<dbReference type="EMBL" id="LGKP01000022">
    <property type="protein sequence ID" value="KPL85912.1"/>
    <property type="molecule type" value="Genomic_DNA"/>
</dbReference>
<name>A0A0P6Y9N4_9CHLR</name>
<organism evidence="1 2">
    <name type="scientific">Herpetosiphon geysericola</name>
    <dbReference type="NCBI Taxonomy" id="70996"/>
    <lineage>
        <taxon>Bacteria</taxon>
        <taxon>Bacillati</taxon>
        <taxon>Chloroflexota</taxon>
        <taxon>Chloroflexia</taxon>
        <taxon>Herpetosiphonales</taxon>
        <taxon>Herpetosiphonaceae</taxon>
        <taxon>Herpetosiphon</taxon>
    </lineage>
</organism>
<sequence>MLDLTQLDQAAMLTLALDHTTNPAQLRALAEWIKLVHVSHSNQPSTSLHYLTTLAPQGPLAIFLERANTSPVVEALVANPNTPAPVALEFAAAVPAAFFANPALGSWLLANPELLRQLEPLYLLQLLRYANIPAPILGLIRTMSLAIAQTVELDIGSNPALATDWYAQYQTYKQRVALPATEASLLLQELLSLNAINEPMLSWLRQSSLEQHQRLFMQVSANSTPAFEPKTLDFSPKYVTLLDAPLAERMLVANSNDVKGLAILAEDDDPNIRLVVAQNPATPRTVHQLLELDDSQHVRAALARNPTITPKLLLMLARDYSWSAVPIRGAAARNPVATPEILALLAQDQASLVRQTVLQNQHIAPEIGQQVCQRALIEALYSLDPWLQLLACGHPATPIEHLAKAVNSPWWLGRAALAENPSCPPAVLEQLANDGNCYVRLLGQRRLEHV</sequence>